<evidence type="ECO:0000259" key="1">
    <source>
        <dbReference type="Pfam" id="PF13614"/>
    </source>
</evidence>
<reference evidence="2" key="1">
    <citation type="submission" date="2022-06" db="EMBL/GenBank/DDBJ databases">
        <title>New cyanobacteria of genus Symplocastrum in benthos of Lake Baikal.</title>
        <authorList>
            <person name="Sorokovikova E."/>
            <person name="Tikhonova I."/>
            <person name="Krasnopeev A."/>
            <person name="Evseev P."/>
            <person name="Gladkikh A."/>
            <person name="Belykh O."/>
        </authorList>
    </citation>
    <scope>NUCLEOTIDE SEQUENCE</scope>
    <source>
        <strain evidence="2">BBK-W-15</strain>
    </source>
</reference>
<dbReference type="InterPro" id="IPR025669">
    <property type="entry name" value="AAA_dom"/>
</dbReference>
<dbReference type="PANTHER" id="PTHR13696">
    <property type="entry name" value="P-LOOP CONTAINING NUCLEOSIDE TRIPHOSPHATE HYDROLASE"/>
    <property type="match status" value="1"/>
</dbReference>
<dbReference type="InterPro" id="IPR027417">
    <property type="entry name" value="P-loop_NTPase"/>
</dbReference>
<dbReference type="SUPFAM" id="SSF52540">
    <property type="entry name" value="P-loop containing nucleoside triphosphate hydrolases"/>
    <property type="match status" value="1"/>
</dbReference>
<dbReference type="InterPro" id="IPR050678">
    <property type="entry name" value="DNA_Partitioning_ATPase"/>
</dbReference>
<dbReference type="CDD" id="cd02042">
    <property type="entry name" value="ParAB_family"/>
    <property type="match status" value="1"/>
</dbReference>
<dbReference type="AlphaFoldDB" id="A0AAE3GPE3"/>
<accession>A0AAE3GPE3</accession>
<keyword evidence="3" id="KW-1185">Reference proteome</keyword>
<protein>
    <submittedName>
        <fullName evidence="2">ParA family protein</fullName>
    </submittedName>
</protein>
<sequence length="297" mass="32789">MGYVISIVNMKGGVGKTTTTVNLATSFAKDYGMRVLIVDLDTQINATLSLIPPLQFANLRKESRTLKQLVEQLINPNGQSTIPIQNVIQRNICKVNGLDLLPGNIELYNDFLLATRLYSQSKSDRQDFEKNWNNLEDTLFKSILQPVLDNYDLMILDFPPGDNMLTRSGLIASNFYLIPAKPEPLSVVGMGILEAHIKKLKQSNRTNIALLGIVFSSLGHATTMATKVKNRVSAEFGSDKIFNTEIPTNVAIAKAVDEFQPVVLTEPNSSGAKAFTDLSKEVLQRLANTLGTRFSKN</sequence>
<name>A0AAE3GPE3_9CYAN</name>
<dbReference type="PANTHER" id="PTHR13696:SF99">
    <property type="entry name" value="COBYRINIC ACID AC-DIAMIDE SYNTHASE"/>
    <property type="match status" value="1"/>
</dbReference>
<feature type="domain" description="AAA" evidence="1">
    <location>
        <begin position="4"/>
        <end position="208"/>
    </location>
</feature>
<dbReference type="Pfam" id="PF13614">
    <property type="entry name" value="AAA_31"/>
    <property type="match status" value="1"/>
</dbReference>
<evidence type="ECO:0000313" key="3">
    <source>
        <dbReference type="Proteomes" id="UP001204953"/>
    </source>
</evidence>
<dbReference type="RefSeq" id="WP_254010514.1">
    <property type="nucleotide sequence ID" value="NZ_JAMZMM010000024.1"/>
</dbReference>
<comment type="caution">
    <text evidence="2">The sequence shown here is derived from an EMBL/GenBank/DDBJ whole genome shotgun (WGS) entry which is preliminary data.</text>
</comment>
<gene>
    <name evidence="2" type="ORF">NJ959_04325</name>
</gene>
<dbReference type="Gene3D" id="3.40.50.300">
    <property type="entry name" value="P-loop containing nucleotide triphosphate hydrolases"/>
    <property type="match status" value="1"/>
</dbReference>
<evidence type="ECO:0000313" key="2">
    <source>
        <dbReference type="EMBL" id="MCP2727704.1"/>
    </source>
</evidence>
<dbReference type="Proteomes" id="UP001204953">
    <property type="component" value="Unassembled WGS sequence"/>
</dbReference>
<proteinExistence type="predicted"/>
<organism evidence="2 3">
    <name type="scientific">Limnofasciculus baicalensis BBK-W-15</name>
    <dbReference type="NCBI Taxonomy" id="2699891"/>
    <lineage>
        <taxon>Bacteria</taxon>
        <taxon>Bacillati</taxon>
        <taxon>Cyanobacteriota</taxon>
        <taxon>Cyanophyceae</taxon>
        <taxon>Coleofasciculales</taxon>
        <taxon>Coleofasciculaceae</taxon>
        <taxon>Limnofasciculus</taxon>
        <taxon>Limnofasciculus baicalensis</taxon>
    </lineage>
</organism>
<dbReference type="EMBL" id="JAMZMM010000024">
    <property type="protein sequence ID" value="MCP2727704.1"/>
    <property type="molecule type" value="Genomic_DNA"/>
</dbReference>